<dbReference type="RefSeq" id="WP_000247944.1">
    <property type="nucleotide sequence ID" value="NZ_BFXO01000044.1"/>
</dbReference>
<dbReference type="Proteomes" id="UP000248865">
    <property type="component" value="Unassembled WGS sequence"/>
</dbReference>
<evidence type="ECO:0000313" key="9">
    <source>
        <dbReference type="Proteomes" id="UP000305093"/>
    </source>
</evidence>
<evidence type="ECO:0000313" key="8">
    <source>
        <dbReference type="Proteomes" id="UP000248865"/>
    </source>
</evidence>
<reference evidence="3 10" key="6">
    <citation type="journal article" date="2019" name="Environ. Health Perspect.">
        <title>Inter-host Transmission of Carbapenemase-Producing Escherichia coli among Humans and Backyard Animals.</title>
        <authorList>
            <person name="Li J."/>
            <person name="Bi Z."/>
            <person name="Ma S."/>
            <person name="Chen B."/>
            <person name="Cai C."/>
            <person name="He J."/>
            <person name="Schwarz S."/>
            <person name="Sun C."/>
            <person name="Zhou Y."/>
            <person name="Yin J."/>
            <person name="Hulth A."/>
            <person name="Wang Y."/>
            <person name="Shen Z."/>
            <person name="Wang S."/>
            <person name="Wu C."/>
            <person name="Nilsson L.E."/>
            <person name="Walsh T.R."/>
            <person name="Borjesson S."/>
            <person name="Shen J."/>
            <person name="Sun Q."/>
            <person name="Wang Y."/>
        </authorList>
    </citation>
    <scope>NUCLEOTIDE SEQUENCE [LARGE SCALE GENOMIC DNA]</scope>
    <source>
        <strain evidence="3 10">A016f</strain>
    </source>
</reference>
<evidence type="ECO:0000313" key="4">
    <source>
        <dbReference type="EMBL" id="MQS33544.1"/>
    </source>
</evidence>
<evidence type="ECO:0000313" key="11">
    <source>
        <dbReference type="Proteomes" id="UP000460351"/>
    </source>
</evidence>
<evidence type="ECO:0000313" key="1">
    <source>
        <dbReference type="EMBL" id="EGE1990930.1"/>
    </source>
</evidence>
<name>A0A1X9TNU4_ECOLX</name>
<reference evidence="2" key="1">
    <citation type="journal article" date="2018" name="Genome Biol.">
        <title>SKESA: strategic k-mer extension for scrupulous assemblies.</title>
        <authorList>
            <person name="Souvorov A."/>
            <person name="Agarwala R."/>
            <person name="Lipman D.J."/>
        </authorList>
    </citation>
    <scope>NUCLEOTIDE SEQUENCE [LARGE SCALE GENOMIC DNA]</scope>
    <source>
        <strain evidence="2">EuSCAPE_DE065</strain>
    </source>
</reference>
<reference evidence="4 11" key="7">
    <citation type="journal article" date="2019" name="Microorganisms">
        <title>Characteristics of Carbapenem-Resistant and Colistin-Resistant Escherichia coli Co-Producing NDM-1 and MCR-1 from Pig Farms in China.</title>
        <authorList>
            <person name="Peng Z."/>
            <person name="Li X."/>
            <person name="Hu Z."/>
            <person name="Li Z."/>
            <person name="Lv Y."/>
            <person name="Lei M."/>
            <person name="Wu B."/>
            <person name="Chen H."/>
            <person name="Wang X."/>
        </authorList>
    </citation>
    <scope>NUCLEOTIDE SEQUENCE [LARGE SCALE GENOMIC DNA]</scope>
    <source>
        <strain evidence="4 11">RXD010</strain>
    </source>
</reference>
<gene>
    <name evidence="7" type="ORF">C9194_15440</name>
    <name evidence="5" type="ORF">DIV22_27395</name>
    <name evidence="1" type="ORF">DL968_26010</name>
    <name evidence="4" type="ORF">E4K51_26360</name>
    <name evidence="3" type="ORF">EIZ93_26185</name>
    <name evidence="2" type="ORF">HMV95_24765</name>
    <name evidence="6" type="ORF">JNP96_13345</name>
</gene>
<evidence type="ECO:0000313" key="7">
    <source>
        <dbReference type="EMBL" id="TJF64427.1"/>
    </source>
</evidence>
<reference evidence="5 8" key="2">
    <citation type="submission" date="2018-05" db="EMBL/GenBank/DDBJ databases">
        <title>Genomic sequencing of EHEC O26 New European Clone.</title>
        <authorList>
            <person name="Karnisova L."/>
            <person name="Nunvar J."/>
            <person name="Marejkova M."/>
            <person name="Mellmann A."/>
            <person name="Drevinek P."/>
            <person name="Blahova K."/>
            <person name="Bielaszewska M."/>
        </authorList>
    </citation>
    <scope>NUCLEOTIDE SEQUENCE [LARGE SCALE GENOMIC DNA]</scope>
    <source>
        <strain evidence="5 8">14-391</strain>
    </source>
</reference>
<protein>
    <submittedName>
        <fullName evidence="2">dCTP deaminase</fullName>
    </submittedName>
</protein>
<evidence type="ECO:0000313" key="5">
    <source>
        <dbReference type="EMBL" id="PZZ58466.1"/>
    </source>
</evidence>
<dbReference type="EMBL" id="DABHXT010000096">
    <property type="protein sequence ID" value="HAJ5961388.1"/>
    <property type="molecule type" value="Genomic_DNA"/>
</dbReference>
<dbReference type="EMBL" id="AAVTXU010000215">
    <property type="protein sequence ID" value="EGE1990930.1"/>
    <property type="molecule type" value="Genomic_DNA"/>
</dbReference>
<dbReference type="Proteomes" id="UP000663166">
    <property type="component" value="Chromosome"/>
</dbReference>
<reference evidence="7 9" key="4">
    <citation type="submission" date="2018-12" db="EMBL/GenBank/DDBJ databases">
        <title>Food and Water Safety Consortium.</title>
        <authorList>
            <person name="Tyson S."/>
            <person name="Peterson C.-L."/>
            <person name="Olson A."/>
            <person name="Tyler S."/>
            <person name="Cabral J."/>
            <person name="Lynch T."/>
            <person name="Knox N."/>
            <person name="Van Domselaar G."/>
            <person name="Graham M."/>
        </authorList>
    </citation>
    <scope>NUCLEOTIDE SEQUENCE [LARGE SCALE GENOMIC DNA]</scope>
    <source>
        <strain evidence="7 9">FWSEC0419</strain>
    </source>
</reference>
<dbReference type="Proteomes" id="UP000359125">
    <property type="component" value="Unassembled WGS sequence"/>
</dbReference>
<sequence>MVNNYRTHCGVVDINLNFFNDILYSVRLKNISKLENMEFCATKQRVYFSDKNKKASYKIINYGDYYDVDYYDNNLKNEVFDWIGKWS</sequence>
<reference evidence="2" key="5">
    <citation type="submission" date="2018-12" db="EMBL/GenBank/DDBJ databases">
        <authorList>
            <consortium name="NCBI Pathogen Detection Project"/>
        </authorList>
    </citation>
    <scope>NUCLEOTIDE SEQUENCE</scope>
    <source>
        <strain evidence="2">EuSCAPE_DE065</strain>
    </source>
</reference>
<dbReference type="EMBL" id="RYCF01000257">
    <property type="protein sequence ID" value="MQK27654.1"/>
    <property type="molecule type" value="Genomic_DNA"/>
</dbReference>
<organism evidence="2">
    <name type="scientific">Escherichia coli</name>
    <dbReference type="NCBI Taxonomy" id="562"/>
    <lineage>
        <taxon>Bacteria</taxon>
        <taxon>Pseudomonadati</taxon>
        <taxon>Pseudomonadota</taxon>
        <taxon>Gammaproteobacteria</taxon>
        <taxon>Enterobacterales</taxon>
        <taxon>Enterobacteriaceae</taxon>
        <taxon>Escherichia</taxon>
    </lineage>
</organism>
<reference evidence="1" key="3">
    <citation type="submission" date="2018-05" db="EMBL/GenBank/DDBJ databases">
        <authorList>
            <person name="Ashton P.M."/>
            <person name="Dallman T."/>
            <person name="Nair S."/>
            <person name="De Pinna E."/>
            <person name="Peters T."/>
            <person name="Grant K."/>
        </authorList>
    </citation>
    <scope>NUCLEOTIDE SEQUENCE</scope>
    <source>
        <strain evidence="1">412057</strain>
    </source>
</reference>
<dbReference type="EMBL" id="QFSS01000465">
    <property type="protein sequence ID" value="PZZ58466.1"/>
    <property type="molecule type" value="Genomic_DNA"/>
</dbReference>
<reference evidence="6" key="8">
    <citation type="submission" date="2021-02" db="EMBL/GenBank/DDBJ databases">
        <title>Co-localization of colistin and carbapenem -resistance genes on a novel transferable IncHI2 plasmid in Escherichia coli from chicken-origin.</title>
        <authorList>
            <person name="Hoffmann M."/>
            <person name="Balkey M."/>
            <person name="Ronco T."/>
            <person name="Hendriksen R.S."/>
        </authorList>
    </citation>
    <scope>NUCLEOTIDE SEQUENCE</scope>
    <source>
        <strain evidence="6">CFSAN083829</strain>
    </source>
</reference>
<dbReference type="EMBL" id="RROO01000027">
    <property type="protein sequence ID" value="TJF64427.1"/>
    <property type="molecule type" value="Genomic_DNA"/>
</dbReference>
<evidence type="ECO:0000313" key="6">
    <source>
        <dbReference type="EMBL" id="QRZ99836.1"/>
    </source>
</evidence>
<evidence type="ECO:0000313" key="10">
    <source>
        <dbReference type="Proteomes" id="UP000359125"/>
    </source>
</evidence>
<dbReference type="Proteomes" id="UP000305093">
    <property type="component" value="Unassembled WGS sequence"/>
</dbReference>
<proteinExistence type="predicted"/>
<dbReference type="Proteomes" id="UP000854059">
    <property type="component" value="Unassembled WGS sequence"/>
</dbReference>
<accession>A0A1X9TNU4</accession>
<dbReference type="EMBL" id="CP070393">
    <property type="protein sequence ID" value="QRZ99836.1"/>
    <property type="molecule type" value="Genomic_DNA"/>
</dbReference>
<evidence type="ECO:0000313" key="2">
    <source>
        <dbReference type="EMBL" id="HAJ5961388.1"/>
    </source>
</evidence>
<dbReference type="AlphaFoldDB" id="A0A1X9TNU4"/>
<dbReference type="Proteomes" id="UP000846355">
    <property type="component" value="Unassembled WGS sequence"/>
</dbReference>
<evidence type="ECO:0000313" key="3">
    <source>
        <dbReference type="EMBL" id="MQK27654.1"/>
    </source>
</evidence>
<dbReference type="EMBL" id="SQQU01000105">
    <property type="protein sequence ID" value="MQS33544.1"/>
    <property type="molecule type" value="Genomic_DNA"/>
</dbReference>
<dbReference type="Proteomes" id="UP000460351">
    <property type="component" value="Unassembled WGS sequence"/>
</dbReference>